<dbReference type="PANTHER" id="PTHR23202:SF120">
    <property type="entry name" value="SARCOMERE LENGTH SHORT, ISOFORM B"/>
    <property type="match status" value="1"/>
</dbReference>
<dbReference type="EMBL" id="JH687817">
    <property type="protein sequence ID" value="EJD39057.1"/>
    <property type="molecule type" value="Genomic_DNA"/>
</dbReference>
<feature type="compositionally biased region" description="Low complexity" evidence="1">
    <location>
        <begin position="890"/>
        <end position="902"/>
    </location>
</feature>
<dbReference type="OrthoDB" id="3332520at2759"/>
<feature type="compositionally biased region" description="Polar residues" evidence="1">
    <location>
        <begin position="1038"/>
        <end position="1047"/>
    </location>
</feature>
<evidence type="ECO:0000256" key="1">
    <source>
        <dbReference type="SAM" id="MobiDB-lite"/>
    </source>
</evidence>
<feature type="compositionally biased region" description="Acidic residues" evidence="1">
    <location>
        <begin position="249"/>
        <end position="259"/>
    </location>
</feature>
<sequence>MGDAKKGKAKAKGAASRPAGSSASGDPGTATDDLTPQQKSWITRRRNQQLAAQIVNGAAKPDKTHRTRATAGSSTQDDGKSASVGDLAASVKSVKLIVNDPSAQKTPDAPAPQPAAPAVLKPRAVQAVQQQQHPLPPLAPNVRHQQQAEALPPASPPRPLVQHLQQQAPPPPPSRPHPPPPAAQQEKQAPPPPRPPPPVNQQPHEGAPSPPRRSASPPVTMEEVEDEDAPGRPPPPGKAPKRAGSVLEDASDGDDDEMDLLSPETGKSKPGPLTAAQEKKFNALVGGFATSMSEFSKETGKSAASLWDRACMMVGIARDQTIWNLYTHWWYRVNKRDVEGGETVRTYAKRCSDEYHAKIDHMTDDEKVAYKEELRAWADRYEGEIGAETVDSGETFKTGKSKPGPLTAAQEKKFNALVGGFATSMSEFSKETGKSAASLWDRACMMVGIARDQTIWNLYTHWWYRVNKRDVEGGETVRTYAKRCSDEYHAKIDHMTDDEKVAYKEELRAWADRYEGEIGAETVDSGETFKVMRRAANQLEHMTRALYTHYNVGVCGVVVSIDPTDPAAVASNLCFANDPVFGAMLEKREVHIRTLGAHLCHIFGFNKRYAVEKRDWSHGAYLKWTLRNQKERRKGLREAFLFLQTVLLGEDAPSQAEWVNFETQVFSKGLRLINWPKDVDLPSAARDKFRSGQMRKLVKALYRMFRVLAEENGVPPADDEEIDPRLDPTKIIRFEPFTEDELAFRDTKELRARWLQVPIWTRVDGSVILRVEDFEGKKKGKKLEALRKEFLTALTKREKRRSELKKGEEDEEDEDSNLKSDDDEDRPEAPDSKPHDSRKPYVDVSEAGDVDEDAAPKRKATSTATKSKPAGTKKRRRAQRSDDDSDNSDDTGSTSAPAASRAKAGKKTATKAKTKPKLKKSRPVVSSDDDDAEEKAPAKARKASSSRPSGSTARSSARPDGKATRRGRTQVGGGGDDADASSDSDAEMIEDDGRRALVSAPRMASTSSGPSGSSSRQGPARLPAPHGTMAPHSMHLQPPQSSLAQDNSGDDMAGMYANMSNMANFAQFFAGGRGGPGGPGFFNGGVPMNGPMFNGGNGMFNGGNGAFFNGNNGNFFNGGNGASMRGGAMGFSGGNGFGGGAGGQMPGQAIGNGYGGVFQAGGGAGGLWNEAGGGGQLGDDTTSSAGGLENATFDLYDDRNDAM</sequence>
<name>J0LIK3_AURST</name>
<accession>J0LIK3</accession>
<organism evidence="2 3">
    <name type="scientific">Auricularia subglabra (strain TFB-10046 / SS5)</name>
    <name type="common">White-rot fungus</name>
    <name type="synonym">Auricularia delicata (strain TFB10046)</name>
    <dbReference type="NCBI Taxonomy" id="717982"/>
    <lineage>
        <taxon>Eukaryota</taxon>
        <taxon>Fungi</taxon>
        <taxon>Dikarya</taxon>
        <taxon>Basidiomycota</taxon>
        <taxon>Agaricomycotina</taxon>
        <taxon>Agaricomycetes</taxon>
        <taxon>Auriculariales</taxon>
        <taxon>Auriculariaceae</taxon>
        <taxon>Auricularia</taxon>
    </lineage>
</organism>
<dbReference type="KEGG" id="adl:AURDEDRAFT_128501"/>
<feature type="compositionally biased region" description="Low complexity" evidence="1">
    <location>
        <begin position="12"/>
        <end position="31"/>
    </location>
</feature>
<feature type="compositionally biased region" description="Polar residues" evidence="1">
    <location>
        <begin position="32"/>
        <end position="41"/>
    </location>
</feature>
<dbReference type="OMA" id="EYHAKID"/>
<protein>
    <submittedName>
        <fullName evidence="2">Uncharacterized protein</fullName>
    </submittedName>
</protein>
<keyword evidence="3" id="KW-1185">Reference proteome</keyword>
<dbReference type="eggNOG" id="ENOG502QQ2D">
    <property type="taxonomic scope" value="Eukaryota"/>
</dbReference>
<feature type="region of interest" description="Disordered" evidence="1">
    <location>
        <begin position="1"/>
        <end position="84"/>
    </location>
</feature>
<feature type="compositionally biased region" description="Low complexity" evidence="1">
    <location>
        <begin position="116"/>
        <end position="133"/>
    </location>
</feature>
<feature type="compositionally biased region" description="Low complexity" evidence="1">
    <location>
        <begin position="861"/>
        <end position="870"/>
    </location>
</feature>
<feature type="compositionally biased region" description="Low complexity" evidence="1">
    <location>
        <begin position="1005"/>
        <end position="1015"/>
    </location>
</feature>
<gene>
    <name evidence="2" type="ORF">AURDEDRAFT_128501</name>
</gene>
<feature type="region of interest" description="Disordered" evidence="1">
    <location>
        <begin position="798"/>
        <end position="1050"/>
    </location>
</feature>
<evidence type="ECO:0000313" key="2">
    <source>
        <dbReference type="EMBL" id="EJD39057.1"/>
    </source>
</evidence>
<reference evidence="3" key="1">
    <citation type="journal article" date="2012" name="Science">
        <title>The Paleozoic origin of enzymatic lignin decomposition reconstructed from 31 fungal genomes.</title>
        <authorList>
            <person name="Floudas D."/>
            <person name="Binder M."/>
            <person name="Riley R."/>
            <person name="Barry K."/>
            <person name="Blanchette R.A."/>
            <person name="Henrissat B."/>
            <person name="Martinez A.T."/>
            <person name="Otillar R."/>
            <person name="Spatafora J.W."/>
            <person name="Yadav J.S."/>
            <person name="Aerts A."/>
            <person name="Benoit I."/>
            <person name="Boyd A."/>
            <person name="Carlson A."/>
            <person name="Copeland A."/>
            <person name="Coutinho P.M."/>
            <person name="de Vries R.P."/>
            <person name="Ferreira P."/>
            <person name="Findley K."/>
            <person name="Foster B."/>
            <person name="Gaskell J."/>
            <person name="Glotzer D."/>
            <person name="Gorecki P."/>
            <person name="Heitman J."/>
            <person name="Hesse C."/>
            <person name="Hori C."/>
            <person name="Igarashi K."/>
            <person name="Jurgens J.A."/>
            <person name="Kallen N."/>
            <person name="Kersten P."/>
            <person name="Kohler A."/>
            <person name="Kuees U."/>
            <person name="Kumar T.K.A."/>
            <person name="Kuo A."/>
            <person name="LaButti K."/>
            <person name="Larrondo L.F."/>
            <person name="Lindquist E."/>
            <person name="Ling A."/>
            <person name="Lombard V."/>
            <person name="Lucas S."/>
            <person name="Lundell T."/>
            <person name="Martin R."/>
            <person name="McLaughlin D.J."/>
            <person name="Morgenstern I."/>
            <person name="Morin E."/>
            <person name="Murat C."/>
            <person name="Nagy L.G."/>
            <person name="Nolan M."/>
            <person name="Ohm R.A."/>
            <person name="Patyshakuliyeva A."/>
            <person name="Rokas A."/>
            <person name="Ruiz-Duenas F.J."/>
            <person name="Sabat G."/>
            <person name="Salamov A."/>
            <person name="Samejima M."/>
            <person name="Schmutz J."/>
            <person name="Slot J.C."/>
            <person name="St John F."/>
            <person name="Stenlid J."/>
            <person name="Sun H."/>
            <person name="Sun S."/>
            <person name="Syed K."/>
            <person name="Tsang A."/>
            <person name="Wiebenga A."/>
            <person name="Young D."/>
            <person name="Pisabarro A."/>
            <person name="Eastwood D.C."/>
            <person name="Martin F."/>
            <person name="Cullen D."/>
            <person name="Grigoriev I.V."/>
            <person name="Hibbett D.S."/>
        </authorList>
    </citation>
    <scope>NUCLEOTIDE SEQUENCE [LARGE SCALE GENOMIC DNA]</scope>
    <source>
        <strain evidence="3">TFB10046</strain>
    </source>
</reference>
<feature type="compositionally biased region" description="Pro residues" evidence="1">
    <location>
        <begin position="168"/>
        <end position="182"/>
    </location>
</feature>
<feature type="compositionally biased region" description="Acidic residues" evidence="1">
    <location>
        <begin position="809"/>
        <end position="826"/>
    </location>
</feature>
<feature type="compositionally biased region" description="Pro residues" evidence="1">
    <location>
        <begin position="189"/>
        <end position="200"/>
    </location>
</feature>
<evidence type="ECO:0000313" key="3">
    <source>
        <dbReference type="Proteomes" id="UP000006514"/>
    </source>
</evidence>
<dbReference type="AlphaFoldDB" id="J0LIK3"/>
<feature type="region of interest" description="Disordered" evidence="1">
    <location>
        <begin position="99"/>
        <end position="274"/>
    </location>
</feature>
<dbReference type="InParanoid" id="J0LIK3"/>
<proteinExistence type="predicted"/>
<dbReference type="PANTHER" id="PTHR23202">
    <property type="entry name" value="WASP INTERACTING PROTEIN-RELATED"/>
    <property type="match status" value="1"/>
</dbReference>
<feature type="compositionally biased region" description="Basic residues" evidence="1">
    <location>
        <begin position="903"/>
        <end position="922"/>
    </location>
</feature>
<feature type="compositionally biased region" description="Acidic residues" evidence="1">
    <location>
        <begin position="976"/>
        <end position="990"/>
    </location>
</feature>
<feature type="compositionally biased region" description="Low complexity" evidence="1">
    <location>
        <begin position="945"/>
        <end position="956"/>
    </location>
</feature>
<dbReference type="Proteomes" id="UP000006514">
    <property type="component" value="Unassembled WGS sequence"/>
</dbReference>
<feature type="compositionally biased region" description="Basic and acidic residues" evidence="1">
    <location>
        <begin position="827"/>
        <end position="841"/>
    </location>
</feature>